<accession>A0A2P2CI67</accession>
<name>A0A2P2CI67_9ZZZZ</name>
<organism evidence="1">
    <name type="scientific">metagenome</name>
    <dbReference type="NCBI Taxonomy" id="256318"/>
    <lineage>
        <taxon>unclassified sequences</taxon>
        <taxon>metagenomes</taxon>
    </lineage>
</organism>
<dbReference type="EMBL" id="CZKB01000025">
    <property type="protein sequence ID" value="CUR61705.1"/>
    <property type="molecule type" value="Genomic_DNA"/>
</dbReference>
<reference evidence="1" key="1">
    <citation type="submission" date="2015-08" db="EMBL/GenBank/DDBJ databases">
        <authorList>
            <person name="Babu N.S."/>
            <person name="Beckwith C.J."/>
            <person name="Beseler K.G."/>
            <person name="Brison A."/>
            <person name="Carone J.V."/>
            <person name="Caskin T.P."/>
            <person name="Diamond M."/>
            <person name="Durham M.E."/>
            <person name="Foxe J.M."/>
            <person name="Go M."/>
            <person name="Henderson B.A."/>
            <person name="Jones I.B."/>
            <person name="McGettigan J.A."/>
            <person name="Micheletti S.J."/>
            <person name="Nasrallah M.E."/>
            <person name="Ortiz D."/>
            <person name="Piller C.R."/>
            <person name="Privatt S.R."/>
            <person name="Schneider S.L."/>
            <person name="Sharp S."/>
            <person name="Smith T.C."/>
            <person name="Stanton J.D."/>
            <person name="Ullery H.E."/>
            <person name="Wilson R.J."/>
            <person name="Serrano M.G."/>
            <person name="Buck G."/>
            <person name="Lee V."/>
            <person name="Wang Y."/>
            <person name="Carvalho R."/>
            <person name="Voegtly L."/>
            <person name="Shi R."/>
            <person name="Duckworth R."/>
            <person name="Johnson A."/>
            <person name="Loviza R."/>
            <person name="Walstead R."/>
            <person name="Shah Z."/>
            <person name="Kiflezghi M."/>
            <person name="Wade K."/>
            <person name="Ball S.L."/>
            <person name="Bradley K.W."/>
            <person name="Asai D.J."/>
            <person name="Bowman C.A."/>
            <person name="Russell D.A."/>
            <person name="Pope W.H."/>
            <person name="Jacobs-Sera D."/>
            <person name="Hendrix R.W."/>
            <person name="Hatfull G.F."/>
        </authorList>
    </citation>
    <scope>NUCLEOTIDE SEQUENCE</scope>
</reference>
<sequence>MDMSQIWPRLATSTQTWLVDHNGEPLTDDILDEVLTVTAGQRDPRWWAGESLQGETQLTDEAVDWIDETANGE</sequence>
<protein>
    <submittedName>
        <fullName evidence="1">Uncharacterized protein</fullName>
    </submittedName>
</protein>
<evidence type="ECO:0000313" key="1">
    <source>
        <dbReference type="EMBL" id="CUR61705.1"/>
    </source>
</evidence>
<dbReference type="AlphaFoldDB" id="A0A2P2CI67"/>
<gene>
    <name evidence="1" type="ORF">NOCA150005</name>
</gene>
<proteinExistence type="predicted"/>